<comment type="caution">
    <text evidence="2">The sequence shown here is derived from an EMBL/GenBank/DDBJ whole genome shotgun (WGS) entry which is preliminary data.</text>
</comment>
<dbReference type="AlphaFoldDB" id="A0A0A2A200"/>
<dbReference type="Proteomes" id="UP000030355">
    <property type="component" value="Unassembled WGS sequence"/>
</dbReference>
<evidence type="ECO:0000256" key="1">
    <source>
        <dbReference type="SAM" id="Phobius"/>
    </source>
</evidence>
<evidence type="ECO:0000313" key="2">
    <source>
        <dbReference type="EMBL" id="KGF95922.1"/>
    </source>
</evidence>
<proteinExistence type="predicted"/>
<keyword evidence="1" id="KW-1133">Transmembrane helix</keyword>
<dbReference type="STRING" id="93057.EU95_1004"/>
<evidence type="ECO:0000313" key="3">
    <source>
        <dbReference type="Proteomes" id="UP000030355"/>
    </source>
</evidence>
<name>A0A0A2A200_PROMR</name>
<keyword evidence="1" id="KW-0472">Membrane</keyword>
<keyword evidence="1" id="KW-0812">Transmembrane</keyword>
<dbReference type="OrthoDB" id="542396at2"/>
<reference evidence="3" key="1">
    <citation type="journal article" date="2014" name="Sci. Data">
        <title>Genomes of diverse isolates of the marine cyanobacterium Prochlorococcus.</title>
        <authorList>
            <person name="Biller S."/>
            <person name="Berube P."/>
            <person name="Thompson J."/>
            <person name="Kelly L."/>
            <person name="Roggensack S."/>
            <person name="Awad L."/>
            <person name="Roache-Johnson K."/>
            <person name="Ding H."/>
            <person name="Giovannoni S.J."/>
            <person name="Moore L.R."/>
            <person name="Chisholm S.W."/>
        </authorList>
    </citation>
    <scope>NUCLEOTIDE SEQUENCE [LARGE SCALE GENOMIC DNA]</scope>
    <source>
        <strain evidence="3">MIT 9201</strain>
    </source>
</reference>
<organism evidence="2 3">
    <name type="scientific">Prochlorococcus marinus str. MIT 9201</name>
    <dbReference type="NCBI Taxonomy" id="93057"/>
    <lineage>
        <taxon>Bacteria</taxon>
        <taxon>Bacillati</taxon>
        <taxon>Cyanobacteriota</taxon>
        <taxon>Cyanophyceae</taxon>
        <taxon>Synechococcales</taxon>
        <taxon>Prochlorococcaceae</taxon>
        <taxon>Prochlorococcus</taxon>
    </lineage>
</organism>
<sequence length="59" mass="6797">MIKPFSNLIYKKKDSNFSALKSKLKKEENVKSKPLIIFGFIISLTSIFLLLFTINNKFG</sequence>
<dbReference type="EMBL" id="JNAL01000011">
    <property type="protein sequence ID" value="KGF95922.1"/>
    <property type="molecule type" value="Genomic_DNA"/>
</dbReference>
<feature type="transmembrane region" description="Helical" evidence="1">
    <location>
        <begin position="35"/>
        <end position="54"/>
    </location>
</feature>
<protein>
    <submittedName>
        <fullName evidence="2">Uncharacterized protein</fullName>
    </submittedName>
</protein>
<gene>
    <name evidence="2" type="ORF">EU95_1004</name>
</gene>
<accession>A0A0A2A200</accession>